<dbReference type="InterPro" id="IPR043502">
    <property type="entry name" value="DNA/RNA_pol_sf"/>
</dbReference>
<keyword evidence="2" id="KW-0695">RNA-directed DNA polymerase</keyword>
<keyword evidence="2" id="KW-0808">Transferase</keyword>
<dbReference type="PANTHER" id="PTHR24559">
    <property type="entry name" value="TRANSPOSON TY3-I GAG-POL POLYPROTEIN"/>
    <property type="match status" value="1"/>
</dbReference>
<dbReference type="GO" id="GO:0003964">
    <property type="term" value="F:RNA-directed DNA polymerase activity"/>
    <property type="evidence" value="ECO:0007669"/>
    <property type="project" value="UniProtKB-KW"/>
</dbReference>
<dbReference type="Gene3D" id="3.10.10.10">
    <property type="entry name" value="HIV Type 1 Reverse Transcriptase, subunit A, domain 1"/>
    <property type="match status" value="1"/>
</dbReference>
<accession>A0AAE1WQJ0</accession>
<dbReference type="SUPFAM" id="SSF56672">
    <property type="entry name" value="DNA/RNA polymerases"/>
    <property type="match status" value="1"/>
</dbReference>
<proteinExistence type="predicted"/>
<dbReference type="CDD" id="cd01647">
    <property type="entry name" value="RT_LTR"/>
    <property type="match status" value="1"/>
</dbReference>
<organism evidence="2 3">
    <name type="scientific">Sesamum angolense</name>
    <dbReference type="NCBI Taxonomy" id="2727404"/>
    <lineage>
        <taxon>Eukaryota</taxon>
        <taxon>Viridiplantae</taxon>
        <taxon>Streptophyta</taxon>
        <taxon>Embryophyta</taxon>
        <taxon>Tracheophyta</taxon>
        <taxon>Spermatophyta</taxon>
        <taxon>Magnoliopsida</taxon>
        <taxon>eudicotyledons</taxon>
        <taxon>Gunneridae</taxon>
        <taxon>Pentapetalae</taxon>
        <taxon>asterids</taxon>
        <taxon>lamiids</taxon>
        <taxon>Lamiales</taxon>
        <taxon>Pedaliaceae</taxon>
        <taxon>Sesamum</taxon>
    </lineage>
</organism>
<dbReference type="AlphaFoldDB" id="A0AAE1WQJ0"/>
<name>A0AAE1WQJ0_9LAMI</name>
<dbReference type="Gene3D" id="2.40.70.10">
    <property type="entry name" value="Acid Proteases"/>
    <property type="match status" value="1"/>
</dbReference>
<dbReference type="Gene3D" id="3.30.70.270">
    <property type="match status" value="1"/>
</dbReference>
<dbReference type="PROSITE" id="PS50878">
    <property type="entry name" value="RT_POL"/>
    <property type="match status" value="1"/>
</dbReference>
<dbReference type="InterPro" id="IPR043128">
    <property type="entry name" value="Rev_trsase/Diguanyl_cyclase"/>
</dbReference>
<dbReference type="InterPro" id="IPR053134">
    <property type="entry name" value="RNA-dir_DNA_polymerase"/>
</dbReference>
<feature type="domain" description="Reverse transcriptase" evidence="1">
    <location>
        <begin position="245"/>
        <end position="424"/>
    </location>
</feature>
<protein>
    <submittedName>
        <fullName evidence="2">RNA-directed DNA polymerase</fullName>
    </submittedName>
</protein>
<sequence length="482" mass="55373">METYFQVARIPEKEKVSITSMYLIRGAKLWWCTYLSDDARANRDKIETWDVLKKELKDQLPCNTSCKRVPLKVEAFRHCQGLCEGVQDCPKRGKLNTLVAEVDDEGRSSWVNPLQLLGAIQEKPPKQRVKPIQGVVCVDLKVGSWIGKCNLMVVPLDDFDVILGMDFMLLAHAMNSVRLAEKNDTLMSALQVKTGLKHGKQTYLAALIEMKSDVVQEVLDEVAEACCRMCPMKFAELRKQLDGLLEAGLIQPSNAPFGSPILFQRKQDGSMRMCMNYRALNKVTIKNKYHIPNAIDLFDKLTKANYYTKIDLRSGYWQVRVARGDEPKTTCVTRYRFFEFLVMLFGLTNAPATFCNFMNDVLYEFLNWFVAVYLDDIVVYSELLINYLRFLRAVFQTLREYELYAKKEKCEFCCEQIMFLEHVISQENIHMDSRKAKSVDDWAIPSKVAEAGYLYTVGAFRLLMACFNNLNASLQATVHSHF</sequence>
<dbReference type="InterPro" id="IPR000477">
    <property type="entry name" value="RT_dom"/>
</dbReference>
<reference evidence="2" key="2">
    <citation type="journal article" date="2024" name="Plant">
        <title>Genomic evolution and insights into agronomic trait innovations of Sesamum species.</title>
        <authorList>
            <person name="Miao H."/>
            <person name="Wang L."/>
            <person name="Qu L."/>
            <person name="Liu H."/>
            <person name="Sun Y."/>
            <person name="Le M."/>
            <person name="Wang Q."/>
            <person name="Wei S."/>
            <person name="Zheng Y."/>
            <person name="Lin W."/>
            <person name="Duan Y."/>
            <person name="Cao H."/>
            <person name="Xiong S."/>
            <person name="Wang X."/>
            <person name="Wei L."/>
            <person name="Li C."/>
            <person name="Ma Q."/>
            <person name="Ju M."/>
            <person name="Zhao R."/>
            <person name="Li G."/>
            <person name="Mu C."/>
            <person name="Tian Q."/>
            <person name="Mei H."/>
            <person name="Zhang T."/>
            <person name="Gao T."/>
            <person name="Zhang H."/>
        </authorList>
    </citation>
    <scope>NUCLEOTIDE SEQUENCE</scope>
    <source>
        <strain evidence="2">K16</strain>
    </source>
</reference>
<keyword evidence="2" id="KW-0548">Nucleotidyltransferase</keyword>
<gene>
    <name evidence="2" type="ORF">Sango_1239100</name>
</gene>
<dbReference type="Pfam" id="PF00078">
    <property type="entry name" value="RVT_1"/>
    <property type="match status" value="1"/>
</dbReference>
<dbReference type="CDD" id="cd00303">
    <property type="entry name" value="retropepsin_like"/>
    <property type="match status" value="1"/>
</dbReference>
<comment type="caution">
    <text evidence="2">The sequence shown here is derived from an EMBL/GenBank/DDBJ whole genome shotgun (WGS) entry which is preliminary data.</text>
</comment>
<evidence type="ECO:0000259" key="1">
    <source>
        <dbReference type="PROSITE" id="PS50878"/>
    </source>
</evidence>
<evidence type="ECO:0000313" key="3">
    <source>
        <dbReference type="Proteomes" id="UP001289374"/>
    </source>
</evidence>
<dbReference type="PANTHER" id="PTHR24559:SF443">
    <property type="entry name" value="RNA-DIRECTED DNA POLYMERASE HOMOLOG"/>
    <property type="match status" value="1"/>
</dbReference>
<dbReference type="Proteomes" id="UP001289374">
    <property type="component" value="Unassembled WGS sequence"/>
</dbReference>
<evidence type="ECO:0000313" key="2">
    <source>
        <dbReference type="EMBL" id="KAK4397636.1"/>
    </source>
</evidence>
<keyword evidence="3" id="KW-1185">Reference proteome</keyword>
<dbReference type="EMBL" id="JACGWL010000007">
    <property type="protein sequence ID" value="KAK4397636.1"/>
    <property type="molecule type" value="Genomic_DNA"/>
</dbReference>
<dbReference type="InterPro" id="IPR021109">
    <property type="entry name" value="Peptidase_aspartic_dom_sf"/>
</dbReference>
<reference evidence="2" key="1">
    <citation type="submission" date="2020-06" db="EMBL/GenBank/DDBJ databases">
        <authorList>
            <person name="Li T."/>
            <person name="Hu X."/>
            <person name="Zhang T."/>
            <person name="Song X."/>
            <person name="Zhang H."/>
            <person name="Dai N."/>
            <person name="Sheng W."/>
            <person name="Hou X."/>
            <person name="Wei L."/>
        </authorList>
    </citation>
    <scope>NUCLEOTIDE SEQUENCE</scope>
    <source>
        <strain evidence="2">K16</strain>
        <tissue evidence="2">Leaf</tissue>
    </source>
</reference>